<dbReference type="AlphaFoldDB" id="A0AB34IX99"/>
<comment type="caution">
    <text evidence="3">The sequence shown here is derived from an EMBL/GenBank/DDBJ whole genome shotgun (WGS) entry which is preliminary data.</text>
</comment>
<evidence type="ECO:0000313" key="4">
    <source>
        <dbReference type="Proteomes" id="UP001515480"/>
    </source>
</evidence>
<evidence type="ECO:0000256" key="1">
    <source>
        <dbReference type="SAM" id="MobiDB-lite"/>
    </source>
</evidence>
<feature type="region of interest" description="Disordered" evidence="1">
    <location>
        <begin position="281"/>
        <end position="326"/>
    </location>
</feature>
<feature type="transmembrane region" description="Helical" evidence="2">
    <location>
        <begin position="208"/>
        <end position="229"/>
    </location>
</feature>
<feature type="transmembrane region" description="Helical" evidence="2">
    <location>
        <begin position="120"/>
        <end position="140"/>
    </location>
</feature>
<accession>A0AB34IX99</accession>
<dbReference type="Proteomes" id="UP001515480">
    <property type="component" value="Unassembled WGS sequence"/>
</dbReference>
<keyword evidence="2" id="KW-1133">Transmembrane helix</keyword>
<dbReference type="EMBL" id="JBGBPQ010000017">
    <property type="protein sequence ID" value="KAL1507711.1"/>
    <property type="molecule type" value="Genomic_DNA"/>
</dbReference>
<reference evidence="3 4" key="1">
    <citation type="journal article" date="2024" name="Science">
        <title>Giant polyketide synthase enzymes in the biosynthesis of giant marine polyether toxins.</title>
        <authorList>
            <person name="Fallon T.R."/>
            <person name="Shende V.V."/>
            <person name="Wierzbicki I.H."/>
            <person name="Pendleton A.L."/>
            <person name="Watervoot N.F."/>
            <person name="Auber R.P."/>
            <person name="Gonzalez D.J."/>
            <person name="Wisecaver J.H."/>
            <person name="Moore B.S."/>
        </authorList>
    </citation>
    <scope>NUCLEOTIDE SEQUENCE [LARGE SCALE GENOMIC DNA]</scope>
    <source>
        <strain evidence="3 4">12B1</strain>
    </source>
</reference>
<protein>
    <submittedName>
        <fullName evidence="3">Uncharacterized protein</fullName>
    </submittedName>
</protein>
<gene>
    <name evidence="3" type="ORF">AB1Y20_007324</name>
</gene>
<proteinExistence type="predicted"/>
<keyword evidence="2" id="KW-0812">Transmembrane</keyword>
<organism evidence="3 4">
    <name type="scientific">Prymnesium parvum</name>
    <name type="common">Toxic golden alga</name>
    <dbReference type="NCBI Taxonomy" id="97485"/>
    <lineage>
        <taxon>Eukaryota</taxon>
        <taxon>Haptista</taxon>
        <taxon>Haptophyta</taxon>
        <taxon>Prymnesiophyceae</taxon>
        <taxon>Prymnesiales</taxon>
        <taxon>Prymnesiaceae</taxon>
        <taxon>Prymnesium</taxon>
    </lineage>
</organism>
<keyword evidence="2" id="KW-0472">Membrane</keyword>
<feature type="compositionally biased region" description="Pro residues" evidence="1">
    <location>
        <begin position="312"/>
        <end position="326"/>
    </location>
</feature>
<name>A0AB34IX99_PRYPA</name>
<keyword evidence="4" id="KW-1185">Reference proteome</keyword>
<evidence type="ECO:0000313" key="3">
    <source>
        <dbReference type="EMBL" id="KAL1507711.1"/>
    </source>
</evidence>
<sequence>MGRGETRRGETTAQLDGTHEVLVVLEAPIALVARALRRAFVDGSEGCREDCLSAEEGGAHLAETRAAVETAVGSLTSFHLVLAGSMLFAEKENLASSFRLRMLTIRDKELDFFMRNMQNVANLSALLAGFGQSGLIYTKYIDLNLCGADEILCAEFTYPLAVTLTMCLALFSMWGCMLVTMLAPGLALRGPQGSMDLCVNIVAQEYQCSVFIFSGSLVMLMVSTVLWSWTKLQFGWPAAFLTLLSVGSLQMIILVSMRVMRKFNVPRSKLVTGRICADRRTVRRTTSSPPPLTSHGYTRLHDEPPRHSASPPRLPSSPPRLSAPPPRLVRSLVAKSHDAVFPPQAYEASARALARAWRRSRGVPVDGAPAATTRWSDGSCSPPPLLARSQSEALAAGAVGMTRVQEEQLLLLQRAEALGSIARQSAGGDFAGGWIGLSAEEELELRLFRERVSTPTPSESE</sequence>
<feature type="transmembrane region" description="Helical" evidence="2">
    <location>
        <begin position="235"/>
        <end position="257"/>
    </location>
</feature>
<feature type="transmembrane region" description="Helical" evidence="2">
    <location>
        <begin position="160"/>
        <end position="187"/>
    </location>
</feature>
<evidence type="ECO:0000256" key="2">
    <source>
        <dbReference type="SAM" id="Phobius"/>
    </source>
</evidence>